<dbReference type="InterPro" id="IPR036779">
    <property type="entry name" value="LysM_dom_sf"/>
</dbReference>
<dbReference type="PROSITE" id="PS51782">
    <property type="entry name" value="LYSM"/>
    <property type="match status" value="1"/>
</dbReference>
<comment type="caution">
    <text evidence="2">The sequence shown here is derived from an EMBL/GenBank/DDBJ whole genome shotgun (WGS) entry which is preliminary data.</text>
</comment>
<dbReference type="InterPro" id="IPR006860">
    <property type="entry name" value="FecR"/>
</dbReference>
<dbReference type="RefSeq" id="WP_244018648.1">
    <property type="nucleotide sequence ID" value="NZ_JALHLF010000020.1"/>
</dbReference>
<evidence type="ECO:0000313" key="3">
    <source>
        <dbReference type="Proteomes" id="UP001162881"/>
    </source>
</evidence>
<organism evidence="2 3">
    <name type="scientific">Novosphingobium organovorum</name>
    <dbReference type="NCBI Taxonomy" id="2930092"/>
    <lineage>
        <taxon>Bacteria</taxon>
        <taxon>Pseudomonadati</taxon>
        <taxon>Pseudomonadota</taxon>
        <taxon>Alphaproteobacteria</taxon>
        <taxon>Sphingomonadales</taxon>
        <taxon>Sphingomonadaceae</taxon>
        <taxon>Novosphingobium</taxon>
    </lineage>
</organism>
<evidence type="ECO:0000259" key="1">
    <source>
        <dbReference type="PROSITE" id="PS51782"/>
    </source>
</evidence>
<reference evidence="2" key="1">
    <citation type="submission" date="2022-03" db="EMBL/GenBank/DDBJ databases">
        <title>Identification of a novel bacterium isolated from mangrove sediments.</title>
        <authorList>
            <person name="Pan X."/>
        </authorList>
    </citation>
    <scope>NUCLEOTIDE SEQUENCE</scope>
    <source>
        <strain evidence="2">B1949</strain>
    </source>
</reference>
<dbReference type="InterPro" id="IPR018392">
    <property type="entry name" value="LysM"/>
</dbReference>
<dbReference type="Pfam" id="PF04773">
    <property type="entry name" value="FecR"/>
    <property type="match status" value="1"/>
</dbReference>
<dbReference type="Gene3D" id="2.60.120.1440">
    <property type="match status" value="1"/>
</dbReference>
<name>A0ABT0BBZ9_9SPHN</name>
<accession>A0ABT0BBZ9</accession>
<dbReference type="PANTHER" id="PTHR38731:SF1">
    <property type="entry name" value="FECR PROTEIN DOMAIN-CONTAINING PROTEIN"/>
    <property type="match status" value="1"/>
</dbReference>
<protein>
    <submittedName>
        <fullName evidence="2">FecR domain-containing protein</fullName>
    </submittedName>
</protein>
<dbReference type="Proteomes" id="UP001162881">
    <property type="component" value="Unassembled WGS sequence"/>
</dbReference>
<dbReference type="PANTHER" id="PTHR38731">
    <property type="entry name" value="LIPL45-RELATED LIPOPROTEIN-RELATED"/>
    <property type="match status" value="1"/>
</dbReference>
<dbReference type="Pfam" id="PF01476">
    <property type="entry name" value="LysM"/>
    <property type="match status" value="1"/>
</dbReference>
<evidence type="ECO:0000313" key="2">
    <source>
        <dbReference type="EMBL" id="MCJ2182575.1"/>
    </source>
</evidence>
<dbReference type="Gene3D" id="2.60.40.10">
    <property type="entry name" value="Immunoglobulins"/>
    <property type="match status" value="1"/>
</dbReference>
<keyword evidence="3" id="KW-1185">Reference proteome</keyword>
<proteinExistence type="predicted"/>
<gene>
    <name evidence="2" type="ORF">MTR62_07705</name>
</gene>
<dbReference type="Gene3D" id="3.10.350.10">
    <property type="entry name" value="LysM domain"/>
    <property type="match status" value="1"/>
</dbReference>
<dbReference type="InterPro" id="IPR013783">
    <property type="entry name" value="Ig-like_fold"/>
</dbReference>
<dbReference type="CDD" id="cd00118">
    <property type="entry name" value="LysM"/>
    <property type="match status" value="1"/>
</dbReference>
<feature type="domain" description="LysM" evidence="1">
    <location>
        <begin position="33"/>
        <end position="80"/>
    </location>
</feature>
<sequence length="441" mass="47149">MIALALTAAAATTPATSGGAAKTIAPAAPDAPIHYTVKPGDTLSQLARLYLAPGHDWRDLQRLWHVANPRRLPARRVFTIPRPWLRWTPASAQVASVRGSVVFRAAGATLPSTNGTVLREGAQVTTAANSYTTLVLTNGSRVALPSNSDVTILRLRTYTLGRTIDYRFGLGRGTLDTKDTPLANPDSGFIIRTLLSLTAVRGTEYAVSLSPDATQGGTAVFEGTVAVSAPDGSATNRVPEGFGAVSQAGAAPVRLALLGAPDLTDPGRAQIDDQVSFDIAPLPGASAYRVQLANDAGFVDTFLEQDQASPHFVFDTIENGRKYIRVSAIGPGELAGMRQSYSFVRHLASVHAEAEATDDGYLFRWFGNGEGARHYRLQIYRDTLESTPVVDEVGLETSEATIRDLPAGVYLWRVGLTQTDADGTFENWTSPEKLTIADQSR</sequence>
<dbReference type="EMBL" id="JALHLF010000020">
    <property type="protein sequence ID" value="MCJ2182575.1"/>
    <property type="molecule type" value="Genomic_DNA"/>
</dbReference>